<comment type="caution">
    <text evidence="2">The sequence shown here is derived from an EMBL/GenBank/DDBJ whole genome shotgun (WGS) entry which is preliminary data.</text>
</comment>
<dbReference type="Proteomes" id="UP000018719">
    <property type="component" value="Unassembled WGS sequence"/>
</dbReference>
<name>V6HCW2_9LEPT</name>
<reference evidence="2 3" key="1">
    <citation type="submission" date="2013-05" db="EMBL/GenBank/DDBJ databases">
        <authorList>
            <person name="Harkins D.M."/>
            <person name="Durkin A.S."/>
            <person name="Brinkac L.M."/>
            <person name="Haft D.H."/>
            <person name="Selengut J.D."/>
            <person name="Sanka R."/>
            <person name="DePew J."/>
            <person name="Purushe J."/>
            <person name="Hartskeerl R.A."/>
            <person name="Ahmed A."/>
            <person name="van der Linden H."/>
            <person name="Goris M.G.A."/>
            <person name="Vinetz J.M."/>
            <person name="Sutton G.G."/>
            <person name="Nierman W.C."/>
            <person name="Fouts D.E."/>
        </authorList>
    </citation>
    <scope>NUCLEOTIDE SEQUENCE [LARGE SCALE GENOMIC DNA]</scope>
    <source>
        <strain evidence="2 3">10</strain>
    </source>
</reference>
<accession>V6HCW2</accession>
<dbReference type="EMBL" id="AHMM02000015">
    <property type="protein sequence ID" value="EQA37821.1"/>
    <property type="molecule type" value="Genomic_DNA"/>
</dbReference>
<gene>
    <name evidence="2" type="ORF">LEP1GSC047_4379</name>
</gene>
<dbReference type="InterPro" id="IPR004463">
    <property type="entry name" value="UDP-acyl_GlcNac_deAcase"/>
</dbReference>
<dbReference type="Gene3D" id="3.30.1700.10">
    <property type="entry name" value="lpxc deacetylase, domain 2"/>
    <property type="match status" value="1"/>
</dbReference>
<evidence type="ECO:0008006" key="4">
    <source>
        <dbReference type="Google" id="ProtNLM"/>
    </source>
</evidence>
<sequence length="356" mass="40517">METRLSNVLSSVLFLKRGKGKMDARIITESTEISGLLEDRNRSVLRLPDYFTDSSLIVERHTSYTVKNKFTLEGKATFENKNSFVKVSPTSDKRSSFSYNGKKFPLNAADCIKGNHNIQLGEVKIIEHPLAWMLAFGVYVDIETAESSLPTFDFCDRPYLDGLIGNLQAIAPRKSISVSKPIGLVWERGYCVLEPPENSKEAEQLILDHQVSYLGTSIGKARIRTPFEPNSFAYYCDARTTAFRTKSEAEKFYQVGLAGGLKDYPFTLENVLLLDEERIYNGREKFKDQNSGFDFEFLCHEIIDISSWLRFVEEEYEGRFVGKMTTFLFDHHKQIDIAQCACDRSVLEKHGVSILS</sequence>
<dbReference type="GO" id="GO:0009245">
    <property type="term" value="P:lipid A biosynthetic process"/>
    <property type="evidence" value="ECO:0007669"/>
    <property type="project" value="InterPro"/>
</dbReference>
<dbReference type="GO" id="GO:0016020">
    <property type="term" value="C:membrane"/>
    <property type="evidence" value="ECO:0007669"/>
    <property type="project" value="GOC"/>
</dbReference>
<proteinExistence type="predicted"/>
<protein>
    <recommendedName>
        <fullName evidence="4">UDP-3-O-[3-hydroxymyristoyl] N-acetylglucosamine deacetylase</fullName>
    </recommendedName>
</protein>
<dbReference type="STRING" id="1049790.LEP1GSC047_4379"/>
<evidence type="ECO:0000256" key="1">
    <source>
        <dbReference type="ARBA" id="ARBA00002923"/>
    </source>
</evidence>
<dbReference type="AlphaFoldDB" id="V6HCW2"/>
<organism evidence="2 3">
    <name type="scientific">Leptospira inadai serovar Lyme str. 10</name>
    <dbReference type="NCBI Taxonomy" id="1049790"/>
    <lineage>
        <taxon>Bacteria</taxon>
        <taxon>Pseudomonadati</taxon>
        <taxon>Spirochaetota</taxon>
        <taxon>Spirochaetia</taxon>
        <taxon>Leptospirales</taxon>
        <taxon>Leptospiraceae</taxon>
        <taxon>Leptospira</taxon>
    </lineage>
</organism>
<dbReference type="Pfam" id="PF03331">
    <property type="entry name" value="LpxC"/>
    <property type="match status" value="1"/>
</dbReference>
<dbReference type="GO" id="GO:0103117">
    <property type="term" value="F:UDP-3-O-acyl-N-acetylglucosamine deacetylase activity"/>
    <property type="evidence" value="ECO:0007669"/>
    <property type="project" value="InterPro"/>
</dbReference>
<evidence type="ECO:0000313" key="3">
    <source>
        <dbReference type="Proteomes" id="UP000018719"/>
    </source>
</evidence>
<comment type="function">
    <text evidence="1">Catalyzes the hydrolysis of UDP-3-O-myristoyl-N-acetylglucosamine to form UDP-3-O-myristoylglucosamine and acetate, the committed step in lipid A biosynthesis.</text>
</comment>
<dbReference type="InterPro" id="IPR011334">
    <property type="entry name" value="UDP-acyl_GlcNac_deAcase_C"/>
</dbReference>
<evidence type="ECO:0000313" key="2">
    <source>
        <dbReference type="EMBL" id="EQA37821.1"/>
    </source>
</evidence>